<gene>
    <name evidence="1" type="ORF">SAMN02745728_01112</name>
</gene>
<name>A0A1M7SP53_9BACT</name>
<accession>A0A1M7SP53</accession>
<organism evidence="1 2">
    <name type="scientific">Desulfovibrio litoralis DSM 11393</name>
    <dbReference type="NCBI Taxonomy" id="1121455"/>
    <lineage>
        <taxon>Bacteria</taxon>
        <taxon>Pseudomonadati</taxon>
        <taxon>Thermodesulfobacteriota</taxon>
        <taxon>Desulfovibrionia</taxon>
        <taxon>Desulfovibrionales</taxon>
        <taxon>Desulfovibrionaceae</taxon>
        <taxon>Desulfovibrio</taxon>
    </lineage>
</organism>
<keyword evidence="2" id="KW-1185">Reference proteome</keyword>
<dbReference type="AlphaFoldDB" id="A0A1M7SP53"/>
<reference evidence="1 2" key="1">
    <citation type="submission" date="2016-12" db="EMBL/GenBank/DDBJ databases">
        <authorList>
            <person name="Song W.-J."/>
            <person name="Kurnit D.M."/>
        </authorList>
    </citation>
    <scope>NUCLEOTIDE SEQUENCE [LARGE SCALE GENOMIC DNA]</scope>
    <source>
        <strain evidence="1 2">DSM 11393</strain>
    </source>
</reference>
<dbReference type="RefSeq" id="WP_072696797.1">
    <property type="nucleotide sequence ID" value="NZ_FRDI01000004.1"/>
</dbReference>
<protein>
    <recommendedName>
        <fullName evidence="3">Transcriptional coactivator p15 (PC4) C-terminal domain-containing protein</fullName>
    </recommendedName>
</protein>
<proteinExistence type="predicted"/>
<sequence>MAATVDELTMDYEEDGVLVIKEIDKAILTKGAWATVIHRYQQWNKETNDYGPDRYAIRRYRKLNGDYKLQSKFSISSQDQAKKIIEILSNWVNNPNISD</sequence>
<dbReference type="Proteomes" id="UP000186469">
    <property type="component" value="Unassembled WGS sequence"/>
</dbReference>
<evidence type="ECO:0008006" key="3">
    <source>
        <dbReference type="Google" id="ProtNLM"/>
    </source>
</evidence>
<evidence type="ECO:0000313" key="2">
    <source>
        <dbReference type="Proteomes" id="UP000186469"/>
    </source>
</evidence>
<dbReference type="EMBL" id="FRDI01000004">
    <property type="protein sequence ID" value="SHN60293.1"/>
    <property type="molecule type" value="Genomic_DNA"/>
</dbReference>
<dbReference type="STRING" id="1121455.SAMN02745728_01112"/>
<dbReference type="OrthoDB" id="9802707at2"/>
<evidence type="ECO:0000313" key="1">
    <source>
        <dbReference type="EMBL" id="SHN60293.1"/>
    </source>
</evidence>